<keyword evidence="4" id="KW-1185">Reference proteome</keyword>
<dbReference type="RefSeq" id="XP_030750920.1">
    <property type="nucleotide sequence ID" value="XM_030895060.1"/>
</dbReference>
<dbReference type="OrthoDB" id="676979at2759"/>
<evidence type="ECO:0000256" key="2">
    <source>
        <dbReference type="ARBA" id="ARBA00022737"/>
    </source>
</evidence>
<evidence type="ECO:0000313" key="4">
    <source>
        <dbReference type="Proteomes" id="UP000504635"/>
    </source>
</evidence>
<dbReference type="InterPro" id="IPR050216">
    <property type="entry name" value="LRR_domain-containing"/>
</dbReference>
<reference evidence="5" key="1">
    <citation type="submission" date="2025-08" db="UniProtKB">
        <authorList>
            <consortium name="RefSeq"/>
        </authorList>
    </citation>
    <scope>IDENTIFICATION</scope>
    <source>
        <tissue evidence="5">Gonads</tissue>
    </source>
</reference>
<gene>
    <name evidence="5" type="primary">LOC115878536</name>
</gene>
<dbReference type="SMART" id="SM00364">
    <property type="entry name" value="LRR_BAC"/>
    <property type="match status" value="3"/>
</dbReference>
<dbReference type="FunFam" id="3.80.10.10:FF:000034">
    <property type="entry name" value="Ras suppressor protein 1"/>
    <property type="match status" value="1"/>
</dbReference>
<dbReference type="Pfam" id="PF23598">
    <property type="entry name" value="LRR_14"/>
    <property type="match status" value="1"/>
</dbReference>
<feature type="domain" description="Disease resistance R13L4/SHOC-2-like LRR" evidence="3">
    <location>
        <begin position="21"/>
        <end position="119"/>
    </location>
</feature>
<evidence type="ECO:0000256" key="1">
    <source>
        <dbReference type="ARBA" id="ARBA00022614"/>
    </source>
</evidence>
<accession>A0A6J2XJ29</accession>
<evidence type="ECO:0000259" key="3">
    <source>
        <dbReference type="Pfam" id="PF23598"/>
    </source>
</evidence>
<protein>
    <submittedName>
        <fullName evidence="5">Ras suppressor protein 1-like</fullName>
    </submittedName>
</protein>
<sequence length="187" mass="21602">MPKLRILNLSINRLDTLPRGFGAFPVLEILDLTYNNLKEDLLPGNFFMMQTLRALYLGDNDFEKLPPEIKNLKNLEILGLRENDLIELPKEIGELSRLRELHVQGNRLTILPPELGNLDMASNKAEFRFEGNVWVPPILDQLNLGISHLQDYLRSEAYRITYNRYLTNKPPVPPPCVDKAKKISRLR</sequence>
<evidence type="ECO:0000313" key="5">
    <source>
        <dbReference type="RefSeq" id="XP_030750920.1"/>
    </source>
</evidence>
<keyword evidence="2" id="KW-0677">Repeat</keyword>
<dbReference type="AlphaFoldDB" id="A0A6J2XJ29"/>
<dbReference type="FunCoup" id="A0A6J2XJ29">
    <property type="interactions" value="947"/>
</dbReference>
<name>A0A6J2XJ29_SITOR</name>
<keyword evidence="1" id="KW-0433">Leucine-rich repeat</keyword>
<dbReference type="InParanoid" id="A0A6J2XJ29"/>
<dbReference type="GO" id="GO:0005737">
    <property type="term" value="C:cytoplasm"/>
    <property type="evidence" value="ECO:0007669"/>
    <property type="project" value="TreeGrafter"/>
</dbReference>
<dbReference type="PANTHER" id="PTHR48051:SF1">
    <property type="entry name" value="RAS SUPPRESSOR PROTEIN 1"/>
    <property type="match status" value="1"/>
</dbReference>
<dbReference type="PANTHER" id="PTHR48051">
    <property type="match status" value="1"/>
</dbReference>
<dbReference type="SUPFAM" id="SSF52058">
    <property type="entry name" value="L domain-like"/>
    <property type="match status" value="1"/>
</dbReference>
<dbReference type="GeneID" id="115878536"/>
<dbReference type="InterPro" id="IPR032675">
    <property type="entry name" value="LRR_dom_sf"/>
</dbReference>
<dbReference type="InterPro" id="IPR055414">
    <property type="entry name" value="LRR_R13L4/SHOC2-like"/>
</dbReference>
<dbReference type="SMART" id="SM00369">
    <property type="entry name" value="LRR_TYP"/>
    <property type="match status" value="4"/>
</dbReference>
<dbReference type="Proteomes" id="UP000504635">
    <property type="component" value="Unplaced"/>
</dbReference>
<dbReference type="Gene3D" id="3.80.10.10">
    <property type="entry name" value="Ribonuclease Inhibitor"/>
    <property type="match status" value="2"/>
</dbReference>
<proteinExistence type="predicted"/>
<dbReference type="InterPro" id="IPR003591">
    <property type="entry name" value="Leu-rich_rpt_typical-subtyp"/>
</dbReference>
<dbReference type="KEGG" id="soy:115878536"/>
<organism evidence="4 5">
    <name type="scientific">Sitophilus oryzae</name>
    <name type="common">Rice weevil</name>
    <name type="synonym">Curculio oryzae</name>
    <dbReference type="NCBI Taxonomy" id="7048"/>
    <lineage>
        <taxon>Eukaryota</taxon>
        <taxon>Metazoa</taxon>
        <taxon>Ecdysozoa</taxon>
        <taxon>Arthropoda</taxon>
        <taxon>Hexapoda</taxon>
        <taxon>Insecta</taxon>
        <taxon>Pterygota</taxon>
        <taxon>Neoptera</taxon>
        <taxon>Endopterygota</taxon>
        <taxon>Coleoptera</taxon>
        <taxon>Polyphaga</taxon>
        <taxon>Cucujiformia</taxon>
        <taxon>Curculionidae</taxon>
        <taxon>Dryophthorinae</taxon>
        <taxon>Sitophilus</taxon>
    </lineage>
</organism>